<dbReference type="AlphaFoldDB" id="A0A291GPZ0"/>
<protein>
    <submittedName>
        <fullName evidence="1">Uncharacterized protein</fullName>
    </submittedName>
</protein>
<name>A0A291GPZ0_9MICO</name>
<evidence type="ECO:0000313" key="2">
    <source>
        <dbReference type="Proteomes" id="UP000218165"/>
    </source>
</evidence>
<reference evidence="2" key="1">
    <citation type="submission" date="2017-09" db="EMBL/GenBank/DDBJ databases">
        <title>Brachybacterium sp. VM2412.</title>
        <authorList>
            <person name="Tak E.J."/>
            <person name="Bae J.-W."/>
        </authorList>
    </citation>
    <scope>NUCLEOTIDE SEQUENCE [LARGE SCALE GENOMIC DNA]</scope>
    <source>
        <strain evidence="2">VM2412</strain>
    </source>
</reference>
<keyword evidence="2" id="KW-1185">Reference proteome</keyword>
<proteinExistence type="predicted"/>
<evidence type="ECO:0000313" key="1">
    <source>
        <dbReference type="EMBL" id="ATG52056.1"/>
    </source>
</evidence>
<dbReference type="KEGG" id="brz:CFK38_11395"/>
<gene>
    <name evidence="1" type="ORF">CFK38_11395</name>
</gene>
<dbReference type="Proteomes" id="UP000218165">
    <property type="component" value="Chromosome"/>
</dbReference>
<sequence length="78" mass="8971">MFEDLLEYPEWDFEVHVPRIGRHQPAVVVLTGFRGVVFWSLPRDPGRRDLAEDAELLIGVVEHQVARGELLDQFTATK</sequence>
<dbReference type="EMBL" id="CP023563">
    <property type="protein sequence ID" value="ATG52056.1"/>
    <property type="molecule type" value="Genomic_DNA"/>
</dbReference>
<organism evidence="1 2">
    <name type="scientific">Brachybacterium vulturis</name>
    <dbReference type="NCBI Taxonomy" id="2017484"/>
    <lineage>
        <taxon>Bacteria</taxon>
        <taxon>Bacillati</taxon>
        <taxon>Actinomycetota</taxon>
        <taxon>Actinomycetes</taxon>
        <taxon>Micrococcales</taxon>
        <taxon>Dermabacteraceae</taxon>
        <taxon>Brachybacterium</taxon>
    </lineage>
</organism>
<accession>A0A291GPZ0</accession>